<dbReference type="GO" id="GO:0005634">
    <property type="term" value="C:nucleus"/>
    <property type="evidence" value="ECO:0007669"/>
    <property type="project" value="TreeGrafter"/>
</dbReference>
<accession>A0A196SGZ0</accession>
<dbReference type="AlphaFoldDB" id="A0A196SGZ0"/>
<dbReference type="CDD" id="cd14132">
    <property type="entry name" value="STKc_CK2_alpha"/>
    <property type="match status" value="1"/>
</dbReference>
<dbReference type="InterPro" id="IPR011009">
    <property type="entry name" value="Kinase-like_dom_sf"/>
</dbReference>
<dbReference type="FunFam" id="1.10.510.10:FF:000059">
    <property type="entry name" value="Casein kinase II subunit alpha"/>
    <property type="match status" value="1"/>
</dbReference>
<evidence type="ECO:0000256" key="1">
    <source>
        <dbReference type="ARBA" id="ARBA00012513"/>
    </source>
</evidence>
<dbReference type="Proteomes" id="UP000078348">
    <property type="component" value="Unassembled WGS sequence"/>
</dbReference>
<dbReference type="EC" id="2.7.11.1" evidence="1"/>
<dbReference type="Pfam" id="PF00069">
    <property type="entry name" value="Pkinase"/>
    <property type="match status" value="1"/>
</dbReference>
<dbReference type="FunFam" id="3.30.200.20:FF:000088">
    <property type="entry name" value="Casein kinase II subunit alpha"/>
    <property type="match status" value="1"/>
</dbReference>
<reference evidence="11 12" key="1">
    <citation type="submission" date="2016-05" db="EMBL/GenBank/DDBJ databases">
        <title>Nuclear genome of Blastocystis sp. subtype 1 NandII.</title>
        <authorList>
            <person name="Gentekaki E."/>
            <person name="Curtis B."/>
            <person name="Stairs C."/>
            <person name="Eme L."/>
            <person name="Herman E."/>
            <person name="Klimes V."/>
            <person name="Arias M.C."/>
            <person name="Elias M."/>
            <person name="Hilliou F."/>
            <person name="Klute M."/>
            <person name="Malik S.-B."/>
            <person name="Pightling A."/>
            <person name="Rachubinski R."/>
            <person name="Salas D."/>
            <person name="Schlacht A."/>
            <person name="Suga H."/>
            <person name="Archibald J."/>
            <person name="Ball S.G."/>
            <person name="Clark G."/>
            <person name="Dacks J."/>
            <person name="Van Der Giezen M."/>
            <person name="Tsaousis A."/>
            <person name="Roger A."/>
        </authorList>
    </citation>
    <scope>NUCLEOTIDE SEQUENCE [LARGE SCALE GENOMIC DNA]</scope>
    <source>
        <strain evidence="12">ATCC 50177 / NandII</strain>
    </source>
</reference>
<feature type="domain" description="Protein kinase" evidence="10">
    <location>
        <begin position="34"/>
        <end position="319"/>
    </location>
</feature>
<comment type="catalytic activity">
    <reaction evidence="8">
        <text>L-seryl-[protein] + ATP = O-phospho-L-seryl-[protein] + ADP + H(+)</text>
        <dbReference type="Rhea" id="RHEA:17989"/>
        <dbReference type="Rhea" id="RHEA-COMP:9863"/>
        <dbReference type="Rhea" id="RHEA-COMP:11604"/>
        <dbReference type="ChEBI" id="CHEBI:15378"/>
        <dbReference type="ChEBI" id="CHEBI:29999"/>
        <dbReference type="ChEBI" id="CHEBI:30616"/>
        <dbReference type="ChEBI" id="CHEBI:83421"/>
        <dbReference type="ChEBI" id="CHEBI:456216"/>
        <dbReference type="EC" id="2.7.11.1"/>
    </reaction>
</comment>
<evidence type="ECO:0000313" key="12">
    <source>
        <dbReference type="Proteomes" id="UP000078348"/>
    </source>
</evidence>
<evidence type="ECO:0000313" key="11">
    <source>
        <dbReference type="EMBL" id="OAO15581.1"/>
    </source>
</evidence>
<dbReference type="OrthoDB" id="10254671at2759"/>
<keyword evidence="3" id="KW-0808">Transferase</keyword>
<dbReference type="PANTHER" id="PTHR24054:SF0">
    <property type="entry name" value="CASEIN KINASE II SUBUNIT ALPHA"/>
    <property type="match status" value="1"/>
</dbReference>
<evidence type="ECO:0000256" key="7">
    <source>
        <dbReference type="ARBA" id="ARBA00047899"/>
    </source>
</evidence>
<dbReference type="PROSITE" id="PS50011">
    <property type="entry name" value="PROTEIN_KINASE_DOM"/>
    <property type="match status" value="1"/>
</dbReference>
<dbReference type="InterPro" id="IPR000719">
    <property type="entry name" value="Prot_kinase_dom"/>
</dbReference>
<dbReference type="Gene3D" id="3.30.200.20">
    <property type="entry name" value="Phosphorylase Kinase, domain 1"/>
    <property type="match status" value="1"/>
</dbReference>
<keyword evidence="4" id="KW-0547">Nucleotide-binding</keyword>
<name>A0A196SGZ0_BLAHN</name>
<dbReference type="STRING" id="478820.A0A196SGZ0"/>
<dbReference type="GO" id="GO:0004674">
    <property type="term" value="F:protein serine/threonine kinase activity"/>
    <property type="evidence" value="ECO:0007669"/>
    <property type="project" value="UniProtKB-KW"/>
</dbReference>
<dbReference type="InterPro" id="IPR008271">
    <property type="entry name" value="Ser/Thr_kinase_AS"/>
</dbReference>
<dbReference type="SUPFAM" id="SSF56112">
    <property type="entry name" value="Protein kinase-like (PK-like)"/>
    <property type="match status" value="1"/>
</dbReference>
<evidence type="ECO:0000256" key="3">
    <source>
        <dbReference type="ARBA" id="ARBA00022679"/>
    </source>
</evidence>
<dbReference type="GO" id="GO:0005524">
    <property type="term" value="F:ATP binding"/>
    <property type="evidence" value="ECO:0007669"/>
    <property type="project" value="UniProtKB-KW"/>
</dbReference>
<dbReference type="PROSITE" id="PS00108">
    <property type="entry name" value="PROTEIN_KINASE_ST"/>
    <property type="match status" value="1"/>
</dbReference>
<evidence type="ECO:0000256" key="4">
    <source>
        <dbReference type="ARBA" id="ARBA00022741"/>
    </source>
</evidence>
<dbReference type="EMBL" id="LXWW01000129">
    <property type="protein sequence ID" value="OAO15581.1"/>
    <property type="molecule type" value="Genomic_DNA"/>
</dbReference>
<evidence type="ECO:0000256" key="9">
    <source>
        <dbReference type="ARBA" id="ARBA00059329"/>
    </source>
</evidence>
<comment type="function">
    <text evidence="9">Casein kinases are operationally defined by their preferential utilization of acidic proteins such as caseins as substrates. The alpha chain contains the catalytic site.</text>
</comment>
<gene>
    <name evidence="11" type="ORF">AV274_2654</name>
</gene>
<sequence length="411" mass="47720">MEVSRVYADAVTERPDAYSNYMEYAVKYGPIDRYALIASVGRGKFSEVFKAFDKENEEYVSIKHLKPVRREKIRREILIMQDLKGGPSILPILDVVRDEETDSPNIVTKWVNTIPYREYYKGLNDYQFRSCMYKILVGLDYAHSHGIMHRDLKPQNVLVDVKTNDVYIIDWGLADFYIPDKKFNVRVSTRNYKGPELLTNNYHYDYSVDIWSFGCMLAALVFNKCPFFRAHGNVDQLCKIVDVLGSEDLLKYIHAYQLEVDPEMMDEVGIRRKRDWSEFAAAGRNDLICVELYDLLDNVLIYDHQKRFTAKECMQHPYFDKVREDVEKELKSRNQSDSPIQGLVKALEGIKQELKAKVEDGVENDHFKVASTACDTLDTVQHHLDSLRQNPTAESVQAAQAYLKVYNELFP</sequence>
<dbReference type="InterPro" id="IPR045216">
    <property type="entry name" value="CK2_alpha"/>
</dbReference>
<evidence type="ECO:0000256" key="5">
    <source>
        <dbReference type="ARBA" id="ARBA00022777"/>
    </source>
</evidence>
<dbReference type="Gene3D" id="1.10.510.10">
    <property type="entry name" value="Transferase(Phosphotransferase) domain 1"/>
    <property type="match status" value="1"/>
</dbReference>
<dbReference type="GO" id="GO:0005829">
    <property type="term" value="C:cytosol"/>
    <property type="evidence" value="ECO:0007669"/>
    <property type="project" value="TreeGrafter"/>
</dbReference>
<organism evidence="11 12">
    <name type="scientific">Blastocystis sp. subtype 1 (strain ATCC 50177 / NandII)</name>
    <dbReference type="NCBI Taxonomy" id="478820"/>
    <lineage>
        <taxon>Eukaryota</taxon>
        <taxon>Sar</taxon>
        <taxon>Stramenopiles</taxon>
        <taxon>Bigyra</taxon>
        <taxon>Opalozoa</taxon>
        <taxon>Opalinata</taxon>
        <taxon>Blastocystidae</taxon>
        <taxon>Blastocystis</taxon>
    </lineage>
</organism>
<proteinExistence type="predicted"/>
<protein>
    <recommendedName>
        <fullName evidence="1">non-specific serine/threonine protein kinase</fullName>
        <ecNumber evidence="1">2.7.11.1</ecNumber>
    </recommendedName>
</protein>
<evidence type="ECO:0000256" key="6">
    <source>
        <dbReference type="ARBA" id="ARBA00022840"/>
    </source>
</evidence>
<keyword evidence="12" id="KW-1185">Reference proteome</keyword>
<dbReference type="SMART" id="SM00220">
    <property type="entry name" value="S_TKc"/>
    <property type="match status" value="1"/>
</dbReference>
<dbReference type="GO" id="GO:0005956">
    <property type="term" value="C:protein kinase CK2 complex"/>
    <property type="evidence" value="ECO:0007669"/>
    <property type="project" value="TreeGrafter"/>
</dbReference>
<dbReference type="PANTHER" id="PTHR24054">
    <property type="entry name" value="CASEIN KINASE II SUBUNIT ALPHA"/>
    <property type="match status" value="1"/>
</dbReference>
<dbReference type="GO" id="GO:0051726">
    <property type="term" value="P:regulation of cell cycle"/>
    <property type="evidence" value="ECO:0007669"/>
    <property type="project" value="TreeGrafter"/>
</dbReference>
<comment type="catalytic activity">
    <reaction evidence="7">
        <text>L-threonyl-[protein] + ATP = O-phospho-L-threonyl-[protein] + ADP + H(+)</text>
        <dbReference type="Rhea" id="RHEA:46608"/>
        <dbReference type="Rhea" id="RHEA-COMP:11060"/>
        <dbReference type="Rhea" id="RHEA-COMP:11605"/>
        <dbReference type="ChEBI" id="CHEBI:15378"/>
        <dbReference type="ChEBI" id="CHEBI:30013"/>
        <dbReference type="ChEBI" id="CHEBI:30616"/>
        <dbReference type="ChEBI" id="CHEBI:61977"/>
        <dbReference type="ChEBI" id="CHEBI:456216"/>
        <dbReference type="EC" id="2.7.11.1"/>
    </reaction>
</comment>
<keyword evidence="5 11" id="KW-0418">Kinase</keyword>
<evidence type="ECO:0000256" key="2">
    <source>
        <dbReference type="ARBA" id="ARBA00022527"/>
    </source>
</evidence>
<evidence type="ECO:0000259" key="10">
    <source>
        <dbReference type="PROSITE" id="PS50011"/>
    </source>
</evidence>
<evidence type="ECO:0000256" key="8">
    <source>
        <dbReference type="ARBA" id="ARBA00048679"/>
    </source>
</evidence>
<keyword evidence="2" id="KW-0723">Serine/threonine-protein kinase</keyword>
<keyword evidence="6" id="KW-0067">ATP-binding</keyword>
<comment type="caution">
    <text evidence="11">The sequence shown here is derived from an EMBL/GenBank/DDBJ whole genome shotgun (WGS) entry which is preliminary data.</text>
</comment>